<evidence type="ECO:0000313" key="3">
    <source>
        <dbReference type="Proteomes" id="UP001497457"/>
    </source>
</evidence>
<dbReference type="PANTHER" id="PTHR32141:SF26">
    <property type="entry name" value="OS08G0328600 PROTEIN"/>
    <property type="match status" value="1"/>
</dbReference>
<proteinExistence type="predicted"/>
<organism evidence="2 3">
    <name type="scientific">Urochloa decumbens</name>
    <dbReference type="NCBI Taxonomy" id="240449"/>
    <lineage>
        <taxon>Eukaryota</taxon>
        <taxon>Viridiplantae</taxon>
        <taxon>Streptophyta</taxon>
        <taxon>Embryophyta</taxon>
        <taxon>Tracheophyta</taxon>
        <taxon>Spermatophyta</taxon>
        <taxon>Magnoliopsida</taxon>
        <taxon>Liliopsida</taxon>
        <taxon>Poales</taxon>
        <taxon>Poaceae</taxon>
        <taxon>PACMAD clade</taxon>
        <taxon>Panicoideae</taxon>
        <taxon>Panicodae</taxon>
        <taxon>Paniceae</taxon>
        <taxon>Melinidinae</taxon>
        <taxon>Urochloa</taxon>
    </lineage>
</organism>
<accession>A0ABC8VLB8</accession>
<reference evidence="3" key="1">
    <citation type="submission" date="2024-06" db="EMBL/GenBank/DDBJ databases">
        <authorList>
            <person name="Ryan C."/>
        </authorList>
    </citation>
    <scope>NUCLEOTIDE SEQUENCE [LARGE SCALE GENOMIC DNA]</scope>
</reference>
<evidence type="ECO:0000259" key="1">
    <source>
        <dbReference type="Pfam" id="PF00646"/>
    </source>
</evidence>
<dbReference type="InterPro" id="IPR001810">
    <property type="entry name" value="F-box_dom"/>
</dbReference>
<dbReference type="EMBL" id="OZ075120">
    <property type="protein sequence ID" value="CAL4893088.1"/>
    <property type="molecule type" value="Genomic_DNA"/>
</dbReference>
<dbReference type="SUPFAM" id="SSF81383">
    <property type="entry name" value="F-box domain"/>
    <property type="match status" value="1"/>
</dbReference>
<dbReference type="Gene3D" id="3.80.10.10">
    <property type="entry name" value="Ribonuclease Inhibitor"/>
    <property type="match status" value="1"/>
</dbReference>
<protein>
    <recommendedName>
        <fullName evidence="1">F-box domain-containing protein</fullName>
    </recommendedName>
</protein>
<feature type="domain" description="F-box" evidence="1">
    <location>
        <begin position="43"/>
        <end position="80"/>
    </location>
</feature>
<dbReference type="InterPro" id="IPR032675">
    <property type="entry name" value="LRR_dom_sf"/>
</dbReference>
<dbReference type="SUPFAM" id="SSF52047">
    <property type="entry name" value="RNI-like"/>
    <property type="match status" value="1"/>
</dbReference>
<evidence type="ECO:0000313" key="2">
    <source>
        <dbReference type="EMBL" id="CAL4893088.1"/>
    </source>
</evidence>
<name>A0ABC8VLB8_9POAL</name>
<reference evidence="2 3" key="2">
    <citation type="submission" date="2024-10" db="EMBL/GenBank/DDBJ databases">
        <authorList>
            <person name="Ryan C."/>
        </authorList>
    </citation>
    <scope>NUCLEOTIDE SEQUENCE [LARGE SCALE GENOMIC DNA]</scope>
</reference>
<dbReference type="Pfam" id="PF00646">
    <property type="entry name" value="F-box"/>
    <property type="match status" value="1"/>
</dbReference>
<keyword evidence="3" id="KW-1185">Reference proteome</keyword>
<dbReference type="InterPro" id="IPR055302">
    <property type="entry name" value="F-box_dom-containing"/>
</dbReference>
<gene>
    <name evidence="2" type="ORF">URODEC1_LOCUS4581</name>
</gene>
<dbReference type="Proteomes" id="UP001497457">
    <property type="component" value="Chromosome 10rd"/>
</dbReference>
<dbReference type="PANTHER" id="PTHR32141">
    <property type="match status" value="1"/>
</dbReference>
<dbReference type="InterPro" id="IPR036047">
    <property type="entry name" value="F-box-like_dom_sf"/>
</dbReference>
<dbReference type="AlphaFoldDB" id="A0ABC8VLB8"/>
<sequence>MEPIQLSAPLRSDPSSPLIAAACIHISPPPPTLTMAGVGDDLLSALADDLLRRILYFVPFKEAASTSVLSRRWRSLWRSSGAVNLSVRIRHDDYRSSKLTRDQREEAFFSSRDAFVRAAKAALDAADARVTRLTLHVDDPKGGDTYKFLHIDSTGNWSAKHDVVDDLLSHRAARRVEELRIAAVRPGMDAASFPHNEEEHDRFKRTYILRLRSMRCKALRVLDLTRCKGLKPASAADALPRLETLRLRLCSLKSVNVQALMDAAPRLATVHLERVFFSANRTGAVNAPGVCLRCPAVTELVMEFCGMKGQERSRVDRGFFEIDTPRLRYLRYKGSERQFSLASPAPDMAVLELSFLQGPYHCQDRDYDPDRTRVLFWQFVQNFTSAKVLKLKVNNLKDIAVDKARRGELLCTFHNAVRLELEGAHHPTSSKAVAVAIANLLRCCPAVRELRLKLSTVPSAKEYTSSFLERKGQLDYEKSLDRFMRRRRLNPVIPLDGDNDKHDEVHDGIPGLSGHSLTCLQSSLSRVGLQFRLDDSSCFGTRLVKFFTDNAMVLEQICVDSGNHKLCEHMNLNAERCIIGRTSSKVGLKRKNLAESSLEFSKIPRKSPNAQTDLTGLATSFTVLPLER</sequence>